<dbReference type="RefSeq" id="WP_310072619.1">
    <property type="nucleotide sequence ID" value="NZ_JAVDVX010000004.1"/>
</dbReference>
<accession>A0ABU1UYX2</accession>
<evidence type="ECO:0000313" key="2">
    <source>
        <dbReference type="EMBL" id="MDR7090355.1"/>
    </source>
</evidence>
<organism evidence="2 3">
    <name type="scientific">Cellvibrio fibrivorans</name>
    <dbReference type="NCBI Taxonomy" id="126350"/>
    <lineage>
        <taxon>Bacteria</taxon>
        <taxon>Pseudomonadati</taxon>
        <taxon>Pseudomonadota</taxon>
        <taxon>Gammaproteobacteria</taxon>
        <taxon>Cellvibrionales</taxon>
        <taxon>Cellvibrionaceae</taxon>
        <taxon>Cellvibrio</taxon>
    </lineage>
</organism>
<keyword evidence="3" id="KW-1185">Reference proteome</keyword>
<name>A0ABU1UYX2_9GAMM</name>
<protein>
    <submittedName>
        <fullName evidence="2">Uncharacterized protein</fullName>
    </submittedName>
</protein>
<feature type="chain" id="PRO_5045606885" evidence="1">
    <location>
        <begin position="23"/>
        <end position="99"/>
    </location>
</feature>
<evidence type="ECO:0000313" key="3">
    <source>
        <dbReference type="Proteomes" id="UP001253595"/>
    </source>
</evidence>
<dbReference type="PROSITE" id="PS51257">
    <property type="entry name" value="PROKAR_LIPOPROTEIN"/>
    <property type="match status" value="1"/>
</dbReference>
<feature type="signal peptide" evidence="1">
    <location>
        <begin position="1"/>
        <end position="22"/>
    </location>
</feature>
<reference evidence="2 3" key="1">
    <citation type="submission" date="2023-07" db="EMBL/GenBank/DDBJ databases">
        <title>Sorghum-associated microbial communities from plants grown in Nebraska, USA.</title>
        <authorList>
            <person name="Schachtman D."/>
        </authorList>
    </citation>
    <scope>NUCLEOTIDE SEQUENCE [LARGE SCALE GENOMIC DNA]</scope>
    <source>
        <strain evidence="2 3">BE190</strain>
    </source>
</reference>
<dbReference type="Proteomes" id="UP001253595">
    <property type="component" value="Unassembled WGS sequence"/>
</dbReference>
<comment type="caution">
    <text evidence="2">The sequence shown here is derived from an EMBL/GenBank/DDBJ whole genome shotgun (WGS) entry which is preliminary data.</text>
</comment>
<gene>
    <name evidence="2" type="ORF">J2X05_002379</name>
</gene>
<keyword evidence="1" id="KW-0732">Signal</keyword>
<dbReference type="EMBL" id="JAVDVX010000004">
    <property type="protein sequence ID" value="MDR7090355.1"/>
    <property type="molecule type" value="Genomic_DNA"/>
</dbReference>
<evidence type="ECO:0000256" key="1">
    <source>
        <dbReference type="SAM" id="SignalP"/>
    </source>
</evidence>
<proteinExistence type="predicted"/>
<sequence length="99" mass="10616">MRSFVIAATFFASCVVTSMAAAACEKPAAKPEIPDAATVVTAQMVKANNDMKAYVKDMEAYLGCAGLGRSDEKKELDDLKKFADDFNQVVRAFKARSAG</sequence>